<feature type="transmembrane region" description="Helical" evidence="1">
    <location>
        <begin position="185"/>
        <end position="208"/>
    </location>
</feature>
<evidence type="ECO:0008006" key="4">
    <source>
        <dbReference type="Google" id="ProtNLM"/>
    </source>
</evidence>
<dbReference type="InterPro" id="IPR005325">
    <property type="entry name" value="DUF308_memb"/>
</dbReference>
<feature type="transmembrane region" description="Helical" evidence="1">
    <location>
        <begin position="304"/>
        <end position="327"/>
    </location>
</feature>
<evidence type="ECO:0000256" key="1">
    <source>
        <dbReference type="SAM" id="Phobius"/>
    </source>
</evidence>
<keyword evidence="1" id="KW-0472">Membrane</keyword>
<keyword evidence="1" id="KW-0812">Transmembrane</keyword>
<feature type="transmembrane region" description="Helical" evidence="1">
    <location>
        <begin position="214"/>
        <end position="238"/>
    </location>
</feature>
<organism evidence="2 3">
    <name type="scientific">Caproicibacterium lactatifermentans</name>
    <dbReference type="NCBI Taxonomy" id="2666138"/>
    <lineage>
        <taxon>Bacteria</taxon>
        <taxon>Bacillati</taxon>
        <taxon>Bacillota</taxon>
        <taxon>Clostridia</taxon>
        <taxon>Eubacteriales</taxon>
        <taxon>Oscillospiraceae</taxon>
        <taxon>Caproicibacterium</taxon>
    </lineage>
</organism>
<proteinExistence type="predicted"/>
<dbReference type="Pfam" id="PF03729">
    <property type="entry name" value="DUF308"/>
    <property type="match status" value="1"/>
</dbReference>
<protein>
    <recommendedName>
        <fullName evidence="4">DUF308 domain-containing protein</fullName>
    </recommendedName>
</protein>
<keyword evidence="1" id="KW-1133">Transmembrane helix</keyword>
<dbReference type="Proteomes" id="UP000501316">
    <property type="component" value="Chromosome"/>
</dbReference>
<gene>
    <name evidence="2" type="ORF">GJQ69_08675</name>
</gene>
<dbReference type="AlphaFoldDB" id="A0A859DRP9"/>
<evidence type="ECO:0000313" key="3">
    <source>
        <dbReference type="Proteomes" id="UP000501316"/>
    </source>
</evidence>
<dbReference type="GO" id="GO:0005886">
    <property type="term" value="C:plasma membrane"/>
    <property type="evidence" value="ECO:0007669"/>
    <property type="project" value="TreeGrafter"/>
</dbReference>
<dbReference type="PANTHER" id="PTHR34989:SF1">
    <property type="entry name" value="PROTEIN HDED"/>
    <property type="match status" value="1"/>
</dbReference>
<dbReference type="PANTHER" id="PTHR34989">
    <property type="entry name" value="PROTEIN HDED"/>
    <property type="match status" value="1"/>
</dbReference>
<dbReference type="EMBL" id="CP046051">
    <property type="protein sequence ID" value="QKN24827.1"/>
    <property type="molecule type" value="Genomic_DNA"/>
</dbReference>
<evidence type="ECO:0000313" key="2">
    <source>
        <dbReference type="EMBL" id="QKN24827.1"/>
    </source>
</evidence>
<sequence length="387" mass="42921">MVMPASTALPNKDLPSCCLPRSKPIRRNNVPPAKNIVQCVQPRHATSSRQYSPPPTSHIPRCSSTVSCLVCCMASAAVCVFPCSMQKLLLHPAAAGFFFSLSMAQSPSAYNRYGYGSFRKQRGNLQKTRKQKMLPFPRASIYNNVEKEKINPYPVDSSGCLPEKRSCHMERKNKKEEVIQQPKKIVLSWTILVCISAAYIIGGALLLIFPQVSLPMLCQALGILLVITGAVFVLVYFLRKRYLVPGHFEFAGGAACILLGIFSLIRTNEVACAFRQLLSIAVLADSLIKMQYSTDLLRLRMKRWWIVLIMAGVSTGLAMTALTYSFGSDAAQLTFTYSTLIADGILNIIVICILRHAHKTYQIKSEQELENTAELDPSELSKPKLPI</sequence>
<feature type="transmembrane region" description="Helical" evidence="1">
    <location>
        <begin position="333"/>
        <end position="354"/>
    </location>
</feature>
<feature type="transmembrane region" description="Helical" evidence="1">
    <location>
        <begin position="250"/>
        <end position="267"/>
    </location>
</feature>
<accession>A0A859DRP9</accession>
<dbReference type="InterPro" id="IPR036259">
    <property type="entry name" value="MFS_trans_sf"/>
</dbReference>
<dbReference type="SUPFAM" id="SSF103473">
    <property type="entry name" value="MFS general substrate transporter"/>
    <property type="match status" value="1"/>
</dbReference>
<reference evidence="2 3" key="1">
    <citation type="submission" date="2019-11" db="EMBL/GenBank/DDBJ databases">
        <authorList>
            <person name="Ren C."/>
            <person name="Wang H."/>
            <person name="Xu Y."/>
        </authorList>
    </citation>
    <scope>NUCLEOTIDE SEQUENCE [LARGE SCALE GENOMIC DNA]</scope>
    <source>
        <strain evidence="2 3">LBM 19010</strain>
    </source>
</reference>
<dbReference type="InterPro" id="IPR052712">
    <property type="entry name" value="Acid_resist_chaperone_HdeD"/>
</dbReference>
<dbReference type="KEGG" id="clf:GJQ69_08675"/>
<name>A0A859DRP9_9FIRM</name>